<dbReference type="InterPro" id="IPR014908">
    <property type="entry name" value="Nucleoporin_Nup133/Nup155_N"/>
</dbReference>
<proteinExistence type="inferred from homology"/>
<dbReference type="InterPro" id="IPR042537">
    <property type="entry name" value="Nucleoporin_Nup155_C_2"/>
</dbReference>
<dbReference type="GO" id="GO:0036228">
    <property type="term" value="P:protein localization to nuclear inner membrane"/>
    <property type="evidence" value="ECO:0007669"/>
    <property type="project" value="TreeGrafter"/>
</dbReference>
<dbReference type="GO" id="GO:0006606">
    <property type="term" value="P:protein import into nucleus"/>
    <property type="evidence" value="ECO:0007669"/>
    <property type="project" value="TreeGrafter"/>
</dbReference>
<comment type="subcellular location">
    <subcellularLocation>
        <location evidence="1">Nucleus</location>
    </subcellularLocation>
</comment>
<gene>
    <name evidence="7" type="ORF">MCUN1_000630</name>
</gene>
<dbReference type="Gene3D" id="1.20.120.1880">
    <property type="entry name" value="Nucleoporin, helical C-terminal domain"/>
    <property type="match status" value="1"/>
</dbReference>
<dbReference type="Pfam" id="PF03177">
    <property type="entry name" value="Nucleoporin_C"/>
    <property type="match status" value="1"/>
</dbReference>
<evidence type="ECO:0000256" key="2">
    <source>
        <dbReference type="ARBA" id="ARBA00007373"/>
    </source>
</evidence>
<evidence type="ECO:0000313" key="7">
    <source>
        <dbReference type="EMBL" id="WFD33810.1"/>
    </source>
</evidence>
<dbReference type="PANTHER" id="PTHR10350:SF6">
    <property type="entry name" value="NUCLEAR PORE COMPLEX PROTEIN NUP155"/>
    <property type="match status" value="1"/>
</dbReference>
<dbReference type="Pfam" id="PF08801">
    <property type="entry name" value="Nucleoporin_N"/>
    <property type="match status" value="1"/>
</dbReference>
<dbReference type="Gene3D" id="1.20.58.1780">
    <property type="match status" value="1"/>
</dbReference>
<dbReference type="InterPro" id="IPR042538">
    <property type="entry name" value="Nucleoporin_Nup155_C_3"/>
</dbReference>
<comment type="similarity">
    <text evidence="2">Belongs to the non-repetitive/WGA-negative nucleoporin family.</text>
</comment>
<dbReference type="GO" id="GO:0000972">
    <property type="term" value="P:transcription-dependent tethering of RNA polymerase II gene DNA at nuclear periphery"/>
    <property type="evidence" value="ECO:0007669"/>
    <property type="project" value="TreeGrafter"/>
</dbReference>
<evidence type="ECO:0000256" key="4">
    <source>
        <dbReference type="ARBA" id="ARBA00023242"/>
    </source>
</evidence>
<dbReference type="Gene3D" id="1.25.40.450">
    <property type="entry name" value="Nucleoporin, helical domain, N-terminal subdomain"/>
    <property type="match status" value="1"/>
</dbReference>
<dbReference type="GO" id="GO:0006405">
    <property type="term" value="P:RNA export from nucleus"/>
    <property type="evidence" value="ECO:0007669"/>
    <property type="project" value="TreeGrafter"/>
</dbReference>
<dbReference type="InterPro" id="IPR042533">
    <property type="entry name" value="Nucleoporin_Nup155_C_1"/>
</dbReference>
<sequence length="1301" mass="139245">MTDALERLGHGQKLLAKCLQPGALALPDAKARLPPRDAPYEEHTAPDDPWASFRVQRRLPIPAAVFETITSRAPTATLSLFPEIRRACISVDNRVYLWNYAEGSAAFEYHELPADQVVLAVGLVAAVPGVFVPSIKYVLVLATGPSALSGRSVVLLGVEQAGSGLRLYETGMSAATNGVALRSISGTTGGRIFGVGSDQSVYEVIYSSSEGWFTPRCYLYNVTLPRLSNLVPSIFKSEKRIDCIAVDSARNLLYVLRHGDQIDVYSLPSKNASRAPAHAGSMYGITHQAGLLHSASEIGHMVWLGPTEVDPRSTTSLVAVTDKGFRIYFDDLQRRSWAPLVVRAPPGAPRPVAPGLLGGAVGGVQVAAPQRRATVALYASGTFFVAFAGADGTSQLYCTGPSAPGGAIAASWPAAAGAPSASAWQESTTRIPLGAGASAPVLAEVSKPVPGSVLRPAAAQTVTPPRVFLVLDSNGLTEVVERRPVDVLAALLVAGGGTPSGALATAPPIVDFYTRLGPIEASMSALCLAAGSPHLGHAPVLAGDMGRVSVSDEVAVHAIRVFFSPLASWPADARMPSALSASKTSRHEALVCYVGCAVRDVWEKRIAQVPSQAPLRPVVGVAQLEVSLEALVPLHEFMVRHSQLFEFGTDATARDECSDLEALKSLVARTVQACRFVLFMHDHALDTLVQAVPQNTRARLQTLTFGELVASKDGRSVANDLVTALIDAQSGARASVDAIAEALQSRCASFCSADDVRRLKAAECIRNATQTDAMLRAEMTLAHDATVDRRRAIENDLQTSLQLLLASAGDMSLDRLTQTVNTYGSLGFVRGIISLALASARASDPDDLASVYRADGCPVEVSPRRTHYDTRRAMYALVLDALKKVDQESEAATAAAAADSRQAAAADRAASERAAAYELATASHDPLFHEDLYAWLLTLGLTDQLLELRTPTLEAFLAGAPAPMLAEAVPDAARQLRDLLWQFYVRQGDYLAASQTLGALAHSADFALRLDERIEYLALAVGNAKSIRASNSDSVHDLISFSSQLEEDLEVAQVQAKVRSALQPIDTLDMDDMERDQLTETIAWLDAELLDVTTLYRDVAEPFELLEEKLLLIHTSQYQDPDLVARIWDALIAREHNGAAGEHAPQAIAALVTDVYVRLGRSEIACPLDLLVPLLEQYAFEQAPHVAPGWAPLVLLQGTAPADVVFDVLRGLVATAPPPWNTTQGLGFLLPDLAAYLSTWVESVLSQPAGARTYFPAQRVDHAANDALLKLTTKKYVREGVDIDASIEQLQTVLQRIKRAF</sequence>
<evidence type="ECO:0000259" key="6">
    <source>
        <dbReference type="Pfam" id="PF08801"/>
    </source>
</evidence>
<dbReference type="InterPro" id="IPR007187">
    <property type="entry name" value="Nucleoporin_Nup133/Nup155_C"/>
</dbReference>
<dbReference type="Proteomes" id="UP001219933">
    <property type="component" value="Chromosome 1"/>
</dbReference>
<keyword evidence="3" id="KW-0813">Transport</keyword>
<dbReference type="InterPro" id="IPR004870">
    <property type="entry name" value="Nucleoporin_Nup155"/>
</dbReference>
<protein>
    <recommendedName>
        <fullName evidence="9">Nucleoporin</fullName>
    </recommendedName>
</protein>
<keyword evidence="8" id="KW-1185">Reference proteome</keyword>
<dbReference type="Gene3D" id="1.25.40.440">
    <property type="entry name" value="Nucleoporin, helical domain, central subdomain"/>
    <property type="match status" value="1"/>
</dbReference>
<keyword evidence="4" id="KW-0539">Nucleus</keyword>
<dbReference type="PANTHER" id="PTHR10350">
    <property type="entry name" value="NUCLEAR PORE COMPLEX PROTEIN NUP155"/>
    <property type="match status" value="1"/>
</dbReference>
<dbReference type="GO" id="GO:0017056">
    <property type="term" value="F:structural constituent of nuclear pore"/>
    <property type="evidence" value="ECO:0007669"/>
    <property type="project" value="InterPro"/>
</dbReference>
<name>A0AAF0J584_9BASI</name>
<reference evidence="7" key="1">
    <citation type="submission" date="2023-03" db="EMBL/GenBank/DDBJ databases">
        <title>Mating type loci evolution in Malassezia.</title>
        <authorList>
            <person name="Coelho M.A."/>
        </authorList>
    </citation>
    <scope>NUCLEOTIDE SEQUENCE</scope>
    <source>
        <strain evidence="7">CBS 11721</strain>
    </source>
</reference>
<evidence type="ECO:0000256" key="3">
    <source>
        <dbReference type="ARBA" id="ARBA00022448"/>
    </source>
</evidence>
<evidence type="ECO:0000259" key="5">
    <source>
        <dbReference type="Pfam" id="PF03177"/>
    </source>
</evidence>
<dbReference type="EMBL" id="CP119877">
    <property type="protein sequence ID" value="WFD33810.1"/>
    <property type="molecule type" value="Genomic_DNA"/>
</dbReference>
<evidence type="ECO:0000313" key="8">
    <source>
        <dbReference type="Proteomes" id="UP001219933"/>
    </source>
</evidence>
<accession>A0AAF0J584</accession>
<dbReference type="GO" id="GO:0044611">
    <property type="term" value="C:nuclear pore inner ring"/>
    <property type="evidence" value="ECO:0007669"/>
    <property type="project" value="TreeGrafter"/>
</dbReference>
<organism evidence="7 8">
    <name type="scientific">Malassezia cuniculi</name>
    <dbReference type="NCBI Taxonomy" id="948313"/>
    <lineage>
        <taxon>Eukaryota</taxon>
        <taxon>Fungi</taxon>
        <taxon>Dikarya</taxon>
        <taxon>Basidiomycota</taxon>
        <taxon>Ustilaginomycotina</taxon>
        <taxon>Malasseziomycetes</taxon>
        <taxon>Malasseziales</taxon>
        <taxon>Malasseziaceae</taxon>
        <taxon>Malassezia</taxon>
    </lineage>
</organism>
<feature type="domain" description="Nucleoporin Nup133/Nup155-like C-terminal" evidence="5">
    <location>
        <begin position="585"/>
        <end position="1278"/>
    </location>
</feature>
<evidence type="ECO:0008006" key="9">
    <source>
        <dbReference type="Google" id="ProtNLM"/>
    </source>
</evidence>
<evidence type="ECO:0000256" key="1">
    <source>
        <dbReference type="ARBA" id="ARBA00004123"/>
    </source>
</evidence>
<feature type="domain" description="Nucleoporin Nup133/Nup155-like N-terminal" evidence="6">
    <location>
        <begin position="56"/>
        <end position="476"/>
    </location>
</feature>